<evidence type="ECO:0000256" key="6">
    <source>
        <dbReference type="ARBA" id="ARBA00023014"/>
    </source>
</evidence>
<evidence type="ECO:0000256" key="8">
    <source>
        <dbReference type="ARBA" id="ARBA00023211"/>
    </source>
</evidence>
<organism evidence="11 12">
    <name type="scientific">Clostridium acetireducens DSM 10703</name>
    <dbReference type="NCBI Taxonomy" id="1121290"/>
    <lineage>
        <taxon>Bacteria</taxon>
        <taxon>Bacillati</taxon>
        <taxon>Bacillota</taxon>
        <taxon>Clostridia</taxon>
        <taxon>Eubacteriales</taxon>
        <taxon>Clostridiaceae</taxon>
        <taxon>Clostridium</taxon>
    </lineage>
</organism>
<dbReference type="PANTHER" id="PTHR37168:SF2">
    <property type="entry name" value="CRISPR-ASSOCIATED EXONUCLEASE CAS4"/>
    <property type="match status" value="1"/>
</dbReference>
<dbReference type="GO" id="GO:0046872">
    <property type="term" value="F:metal ion binding"/>
    <property type="evidence" value="ECO:0007669"/>
    <property type="project" value="UniProtKB-KW"/>
</dbReference>
<dbReference type="Proteomes" id="UP000175744">
    <property type="component" value="Unassembled WGS sequence"/>
</dbReference>
<evidence type="ECO:0000256" key="9">
    <source>
        <dbReference type="RuleBase" id="RU365022"/>
    </source>
</evidence>
<comment type="caution">
    <text evidence="11">The sequence shown here is derived from an EMBL/GenBank/DDBJ whole genome shotgun (WGS) entry which is preliminary data.</text>
</comment>
<keyword evidence="3 9" id="KW-0378">Hydrolase</keyword>
<keyword evidence="7 9" id="KW-0051">Antiviral defense</keyword>
<keyword evidence="12" id="KW-1185">Reference proteome</keyword>
<sequence length="165" mass="19574">MSIEVNGTLVWFYNICKREVWLMSRNIVPDQHNENIEIGRFIHEYSYKRKEKEISFGNVKFDVMFKSKEKLVIGETKKSSKYKEASKWQLIFYLKVLKEAGINADGVLLYPEEKKREEVILNDENIKKLEEIIKDIKKICNKESPEPVKKIGFCKNCAYKEYCYA</sequence>
<gene>
    <name evidence="11" type="ORF">CLOACE_18450</name>
</gene>
<comment type="similarity">
    <text evidence="9">Belongs to the CRISPR-associated exonuclease Cas4 family.</text>
</comment>
<keyword evidence="6 9" id="KW-0411">Iron-sulfur</keyword>
<dbReference type="PATRIC" id="fig|1121290.3.peg.1847"/>
<dbReference type="InterPro" id="IPR011604">
    <property type="entry name" value="PDDEXK-like_dom_sf"/>
</dbReference>
<evidence type="ECO:0000256" key="2">
    <source>
        <dbReference type="ARBA" id="ARBA00022723"/>
    </source>
</evidence>
<evidence type="ECO:0000256" key="3">
    <source>
        <dbReference type="ARBA" id="ARBA00022801"/>
    </source>
</evidence>
<comment type="function">
    <text evidence="9">CRISPR (clustered regularly interspaced short palindromic repeat) is an adaptive immune system that provides protection against mobile genetic elements (viruses, transposable elements and conjugative plasmids). CRISPR clusters contain sequences complementary to antecedent mobile elements and target invading nucleic acids. CRISPR clusters are transcribed and processed into CRISPR RNA (crRNA).</text>
</comment>
<evidence type="ECO:0000313" key="12">
    <source>
        <dbReference type="Proteomes" id="UP000175744"/>
    </source>
</evidence>
<keyword evidence="8 9" id="KW-0464">Manganese</keyword>
<dbReference type="InterPro" id="IPR022765">
    <property type="entry name" value="Dna2/Cas4_DUF83"/>
</dbReference>
<dbReference type="NCBIfam" id="TIGR00372">
    <property type="entry name" value="cas4"/>
    <property type="match status" value="1"/>
</dbReference>
<comment type="cofactor">
    <cofactor evidence="9">
        <name>Mg(2+)</name>
        <dbReference type="ChEBI" id="CHEBI:18420"/>
    </cofactor>
    <cofactor evidence="9">
        <name>Mn(2+)</name>
        <dbReference type="ChEBI" id="CHEBI:29035"/>
    </cofactor>
    <text evidence="9">Mg(2+) or Mn(2+) required for ssDNA cleavage activity.</text>
</comment>
<evidence type="ECO:0000256" key="1">
    <source>
        <dbReference type="ARBA" id="ARBA00022722"/>
    </source>
</evidence>
<dbReference type="PANTHER" id="PTHR37168">
    <property type="entry name" value="CRISPR-ASSOCIATED EXONUCLEASE CAS4"/>
    <property type="match status" value="1"/>
</dbReference>
<evidence type="ECO:0000256" key="7">
    <source>
        <dbReference type="ARBA" id="ARBA00023118"/>
    </source>
</evidence>
<dbReference type="GO" id="GO:0004527">
    <property type="term" value="F:exonuclease activity"/>
    <property type="evidence" value="ECO:0007669"/>
    <property type="project" value="UniProtKB-KW"/>
</dbReference>
<dbReference type="AlphaFoldDB" id="A0A1E8EWY9"/>
<keyword evidence="4 9" id="KW-0269">Exonuclease</keyword>
<dbReference type="Pfam" id="PF01930">
    <property type="entry name" value="Cas_Cas4"/>
    <property type="match status" value="1"/>
</dbReference>
<evidence type="ECO:0000256" key="4">
    <source>
        <dbReference type="ARBA" id="ARBA00022839"/>
    </source>
</evidence>
<dbReference type="GO" id="GO:0051536">
    <property type="term" value="F:iron-sulfur cluster binding"/>
    <property type="evidence" value="ECO:0007669"/>
    <property type="project" value="UniProtKB-KW"/>
</dbReference>
<feature type="domain" description="DUF83" evidence="10">
    <location>
        <begin position="6"/>
        <end position="164"/>
    </location>
</feature>
<comment type="cofactor">
    <cofactor evidence="9">
        <name>iron-sulfur cluster</name>
        <dbReference type="ChEBI" id="CHEBI:30408"/>
    </cofactor>
</comment>
<dbReference type="OrthoDB" id="9794720at2"/>
<dbReference type="EC" id="3.1.12.1" evidence="9"/>
<evidence type="ECO:0000256" key="5">
    <source>
        <dbReference type="ARBA" id="ARBA00023004"/>
    </source>
</evidence>
<reference evidence="11 12" key="1">
    <citation type="submission" date="2016-06" db="EMBL/GenBank/DDBJ databases">
        <title>Genome sequence of Clostridium acetireducens DSM 10703.</title>
        <authorList>
            <person name="Poehlein A."/>
            <person name="Fluechter S."/>
            <person name="Duerre P."/>
            <person name="Daniel R."/>
        </authorList>
    </citation>
    <scope>NUCLEOTIDE SEQUENCE [LARGE SCALE GENOMIC DNA]</scope>
    <source>
        <strain evidence="11 12">DSM 10703</strain>
    </source>
</reference>
<keyword evidence="1 9" id="KW-0540">Nuclease</keyword>
<dbReference type="InterPro" id="IPR013343">
    <property type="entry name" value="CRISPR-assoc_prot_Cas4"/>
</dbReference>
<dbReference type="EMBL" id="LZFO01000031">
    <property type="protein sequence ID" value="OFI05277.1"/>
    <property type="molecule type" value="Genomic_DNA"/>
</dbReference>
<dbReference type="GO" id="GO:0051607">
    <property type="term" value="P:defense response to virus"/>
    <property type="evidence" value="ECO:0007669"/>
    <property type="project" value="UniProtKB-KW"/>
</dbReference>
<keyword evidence="5 9" id="KW-0408">Iron</keyword>
<dbReference type="STRING" id="1121290.CLAOCE_18450"/>
<name>A0A1E8EWY9_9CLOT</name>
<keyword evidence="2 9" id="KW-0479">Metal-binding</keyword>
<evidence type="ECO:0000313" key="11">
    <source>
        <dbReference type="EMBL" id="OFI05277.1"/>
    </source>
</evidence>
<dbReference type="RefSeq" id="WP_070110814.1">
    <property type="nucleotide sequence ID" value="NZ_LZFO01000031.1"/>
</dbReference>
<dbReference type="Gene3D" id="3.90.320.10">
    <property type="match status" value="1"/>
</dbReference>
<protein>
    <recommendedName>
        <fullName evidence="9">CRISPR-associated exonuclease Cas4</fullName>
        <ecNumber evidence="9">3.1.12.1</ecNumber>
    </recommendedName>
</protein>
<proteinExistence type="inferred from homology"/>
<accession>A0A1E8EWY9</accession>
<evidence type="ECO:0000259" key="10">
    <source>
        <dbReference type="Pfam" id="PF01930"/>
    </source>
</evidence>